<feature type="domain" description="Peptidase M20 dimerisation" evidence="4">
    <location>
        <begin position="168"/>
        <end position="265"/>
    </location>
</feature>
<name>A0A521B9I2_9SPHI</name>
<sequence>MEMEELYERAVLLLEKLIGIRSFSGEENAAADEVEKFLHEQSVSSIRKFNNLWCYNKFFDQHKPTIMLNSHLDTVKPNTQYVNDPFAPITKDGKLFGLGSNDAGGAVVSLISTFLYFYERKDLPFNICLAVTAEEENSGRLGIKCVLNDLMPIAFAIVGEPTGMQLAIAEKGSMVLDCISTGRSGHAAREEGDNAIYKAMRDIHWFSTYIFPGEPGMPNPVKMTVTQINAGIQHNIVPAECTFTVDIRFDHNYNIKEIINTIQNHTFCDTNMRHNVLFPSSIDALHPVIKTGIAIGLQTYLSPTSSDQGWLQMPSVKIGPGDSARSHTADEYIYLSEIREGIRIYVQLLESIFPYLVNNQQLNLEHSVSERH</sequence>
<organism evidence="5 6">
    <name type="scientific">Pedobacter westerhofensis</name>
    <dbReference type="NCBI Taxonomy" id="425512"/>
    <lineage>
        <taxon>Bacteria</taxon>
        <taxon>Pseudomonadati</taxon>
        <taxon>Bacteroidota</taxon>
        <taxon>Sphingobacteriia</taxon>
        <taxon>Sphingobacteriales</taxon>
        <taxon>Sphingobacteriaceae</taxon>
        <taxon>Pedobacter</taxon>
    </lineage>
</organism>
<evidence type="ECO:0000256" key="3">
    <source>
        <dbReference type="ARBA" id="ARBA00023285"/>
    </source>
</evidence>
<keyword evidence="1" id="KW-0479">Metal-binding</keyword>
<accession>A0A521B9I2</accession>
<dbReference type="InterPro" id="IPR002933">
    <property type="entry name" value="Peptidase_M20"/>
</dbReference>
<dbReference type="AlphaFoldDB" id="A0A521B9I2"/>
<proteinExistence type="predicted"/>
<dbReference type="RefSeq" id="WP_142526801.1">
    <property type="nucleotide sequence ID" value="NZ_CBCSJO010000003.1"/>
</dbReference>
<evidence type="ECO:0000259" key="4">
    <source>
        <dbReference type="Pfam" id="PF07687"/>
    </source>
</evidence>
<dbReference type="Gene3D" id="3.40.630.10">
    <property type="entry name" value="Zn peptidases"/>
    <property type="match status" value="1"/>
</dbReference>
<evidence type="ECO:0000313" key="6">
    <source>
        <dbReference type="Proteomes" id="UP000320300"/>
    </source>
</evidence>
<dbReference type="GO" id="GO:0008777">
    <property type="term" value="F:acetylornithine deacetylase activity"/>
    <property type="evidence" value="ECO:0007669"/>
    <property type="project" value="TreeGrafter"/>
</dbReference>
<dbReference type="Pfam" id="PF01546">
    <property type="entry name" value="Peptidase_M20"/>
    <property type="match status" value="1"/>
</dbReference>
<gene>
    <name evidence="5" type="ORF">SAMN06265348_102105</name>
</gene>
<dbReference type="InterPro" id="IPR011650">
    <property type="entry name" value="Peptidase_M20_dimer"/>
</dbReference>
<keyword evidence="3" id="KW-0170">Cobalt</keyword>
<dbReference type="OrthoDB" id="9792335at2"/>
<dbReference type="Gene3D" id="3.30.70.360">
    <property type="match status" value="1"/>
</dbReference>
<evidence type="ECO:0000313" key="5">
    <source>
        <dbReference type="EMBL" id="SMO43737.1"/>
    </source>
</evidence>
<dbReference type="InterPro" id="IPR036264">
    <property type="entry name" value="Bact_exopeptidase_dim_dom"/>
</dbReference>
<evidence type="ECO:0000256" key="2">
    <source>
        <dbReference type="ARBA" id="ARBA00022801"/>
    </source>
</evidence>
<dbReference type="EMBL" id="FXTN01000002">
    <property type="protein sequence ID" value="SMO43737.1"/>
    <property type="molecule type" value="Genomic_DNA"/>
</dbReference>
<dbReference type="Proteomes" id="UP000320300">
    <property type="component" value="Unassembled WGS sequence"/>
</dbReference>
<reference evidence="5 6" key="1">
    <citation type="submission" date="2017-05" db="EMBL/GenBank/DDBJ databases">
        <authorList>
            <person name="Varghese N."/>
            <person name="Submissions S."/>
        </authorList>
    </citation>
    <scope>NUCLEOTIDE SEQUENCE [LARGE SCALE GENOMIC DNA]</scope>
    <source>
        <strain evidence="5 6">DSM 19036</strain>
    </source>
</reference>
<evidence type="ECO:0000256" key="1">
    <source>
        <dbReference type="ARBA" id="ARBA00022723"/>
    </source>
</evidence>
<dbReference type="SUPFAM" id="SSF53187">
    <property type="entry name" value="Zn-dependent exopeptidases"/>
    <property type="match status" value="1"/>
</dbReference>
<protein>
    <submittedName>
        <fullName evidence="5">Acetylornithine deacetylase</fullName>
    </submittedName>
</protein>
<dbReference type="GO" id="GO:0046872">
    <property type="term" value="F:metal ion binding"/>
    <property type="evidence" value="ECO:0007669"/>
    <property type="project" value="UniProtKB-KW"/>
</dbReference>
<keyword evidence="6" id="KW-1185">Reference proteome</keyword>
<dbReference type="GO" id="GO:0006526">
    <property type="term" value="P:L-arginine biosynthetic process"/>
    <property type="evidence" value="ECO:0007669"/>
    <property type="project" value="TreeGrafter"/>
</dbReference>
<dbReference type="InterPro" id="IPR050072">
    <property type="entry name" value="Peptidase_M20A"/>
</dbReference>
<keyword evidence="2" id="KW-0378">Hydrolase</keyword>
<dbReference type="SUPFAM" id="SSF55031">
    <property type="entry name" value="Bacterial exopeptidase dimerisation domain"/>
    <property type="match status" value="1"/>
</dbReference>
<dbReference type="PANTHER" id="PTHR43808:SF31">
    <property type="entry name" value="N-ACETYL-L-CITRULLINE DEACETYLASE"/>
    <property type="match status" value="1"/>
</dbReference>
<dbReference type="PANTHER" id="PTHR43808">
    <property type="entry name" value="ACETYLORNITHINE DEACETYLASE"/>
    <property type="match status" value="1"/>
</dbReference>
<dbReference type="Pfam" id="PF07687">
    <property type="entry name" value="M20_dimer"/>
    <property type="match status" value="1"/>
</dbReference>